<organism evidence="1 2">
    <name type="scientific">Brevibacterium aurantiacum</name>
    <dbReference type="NCBI Taxonomy" id="273384"/>
    <lineage>
        <taxon>Bacteria</taxon>
        <taxon>Bacillati</taxon>
        <taxon>Actinomycetota</taxon>
        <taxon>Actinomycetes</taxon>
        <taxon>Micrococcales</taxon>
        <taxon>Brevibacteriaceae</taxon>
        <taxon>Brevibacterium</taxon>
    </lineage>
</organism>
<dbReference type="Proteomes" id="UP000234327">
    <property type="component" value="Unassembled WGS sequence"/>
</dbReference>
<dbReference type="RefSeq" id="WP_101598646.1">
    <property type="nucleotide sequence ID" value="NZ_FXYZ01000017.1"/>
</dbReference>
<protein>
    <submittedName>
        <fullName evidence="1">Uncharacterized protein</fullName>
    </submittedName>
</protein>
<evidence type="ECO:0000313" key="2">
    <source>
        <dbReference type="Proteomes" id="UP000234327"/>
    </source>
</evidence>
<accession>A0A2H1KBP3</accession>
<evidence type="ECO:0000313" key="1">
    <source>
        <dbReference type="EMBL" id="SMX97069.1"/>
    </source>
</evidence>
<proteinExistence type="predicted"/>
<sequence length="262" mass="29336">MSLNATTTRNALPQIHEEWAARRYSDGARHHFDQWTAQYPALRGYELAEIPFRVSTLPRGEADAVLHSLISLSQDGFSLAGLCILEAFSPRIVRLVDHTGVQGQFTDLNDRYAHVIVAAWEAISTYNLALTQKVVANFAMNMLKYAAPYSDRKIAKHETCTSGDDLQQHIHTAIDTKSGTPTAPAQVDAILTWAQENQILNSEGIHLIRSYYLTHTTHVERLDLASLLGISRDALYQRVHRLLSRLQSAVAAHIKQDNNQDL</sequence>
<dbReference type="EMBL" id="FXYZ01000017">
    <property type="protein sequence ID" value="SMX97069.1"/>
    <property type="molecule type" value="Genomic_DNA"/>
</dbReference>
<name>A0A2H1KBP3_BREAU</name>
<reference evidence="1 2" key="1">
    <citation type="submission" date="2017-03" db="EMBL/GenBank/DDBJ databases">
        <authorList>
            <person name="Afonso C.L."/>
            <person name="Miller P.J."/>
            <person name="Scott M.A."/>
            <person name="Spackman E."/>
            <person name="Goraichik I."/>
            <person name="Dimitrov K.M."/>
            <person name="Suarez D.L."/>
            <person name="Swayne D.E."/>
        </authorList>
    </citation>
    <scope>NUCLEOTIDE SEQUENCE [LARGE SCALE GENOMIC DNA]</scope>
    <source>
        <strain evidence="2">6(3)</strain>
    </source>
</reference>
<dbReference type="AlphaFoldDB" id="A0A2H1KBP3"/>
<gene>
    <name evidence="1" type="ORF">BAURA63_03162</name>
</gene>